<dbReference type="EMBL" id="MTHB01000090">
    <property type="protein sequence ID" value="OXC77917.1"/>
    <property type="molecule type" value="Genomic_DNA"/>
</dbReference>
<dbReference type="InterPro" id="IPR031811">
    <property type="entry name" value="ALGX/ALGJ_SGNH-like"/>
</dbReference>
<comment type="subcellular location">
    <subcellularLocation>
        <location evidence="1">Periplasm</location>
    </subcellularLocation>
</comment>
<accession>A0A226X4J8</accession>
<evidence type="ECO:0000256" key="3">
    <source>
        <dbReference type="ARBA" id="ARBA00022679"/>
    </source>
</evidence>
<organism evidence="8 9">
    <name type="scientific">Caballeronia sordidicola</name>
    <name type="common">Burkholderia sordidicola</name>
    <dbReference type="NCBI Taxonomy" id="196367"/>
    <lineage>
        <taxon>Bacteria</taxon>
        <taxon>Pseudomonadati</taxon>
        <taxon>Pseudomonadota</taxon>
        <taxon>Betaproteobacteria</taxon>
        <taxon>Burkholderiales</taxon>
        <taxon>Burkholderiaceae</taxon>
        <taxon>Caballeronia</taxon>
    </lineage>
</organism>
<evidence type="ECO:0000259" key="7">
    <source>
        <dbReference type="Pfam" id="PF16822"/>
    </source>
</evidence>
<feature type="domain" description="AlgX/AlgJ SGNH hydrolase-like" evidence="7">
    <location>
        <begin position="81"/>
        <end position="271"/>
    </location>
</feature>
<evidence type="ECO:0000313" key="8">
    <source>
        <dbReference type="EMBL" id="OXC77917.1"/>
    </source>
</evidence>
<keyword evidence="6" id="KW-0016">Alginate biosynthesis</keyword>
<proteinExistence type="predicted"/>
<evidence type="ECO:0000313" key="9">
    <source>
        <dbReference type="Proteomes" id="UP000214720"/>
    </source>
</evidence>
<dbReference type="GO" id="GO:0042597">
    <property type="term" value="C:periplasmic space"/>
    <property type="evidence" value="ECO:0007669"/>
    <property type="project" value="UniProtKB-SubCell"/>
</dbReference>
<dbReference type="OrthoDB" id="9760774at2"/>
<dbReference type="Pfam" id="PF16822">
    <property type="entry name" value="ALGX"/>
    <property type="match status" value="1"/>
</dbReference>
<dbReference type="GO" id="GO:0042121">
    <property type="term" value="P:alginic acid biosynthetic process"/>
    <property type="evidence" value="ECO:0007669"/>
    <property type="project" value="UniProtKB-UniPathway"/>
</dbReference>
<sequence length="485" mass="54843">MRSIRQYLPAGLFFAALLMPALSCLYSPALKPFLLTRLHGGDTSTLEEEVRRTNPLWTGALQLYSTTLYRFGISSNPNAARIGLDGWVFLGNEHNENFAQAIRQRVISNDDASHWGEVLDDQRAWLKSQGIPSVFVFAPMKANIYPEKLPRWAQVMRYGKPSIFDMLQRHTGDELLDLRHALIQNKQYGLTYSMLNSHWSDYGAYSAWQVVAKRLEKDISGFKAYGTGPVVKINRTTYGNEFDAMVNIHVDNAWDVYSLAQPQPDIEMQQADGTWSSLHGDPATDVLDLPRHTRNPSATNNLKALVLRDSMGNSLSPFLQGSFKETFQEHHHFFPGYSLNLPQLIETKKPDVVIYVMTERFDIEPLGNLYYWRSERNYRESKADILPLKVTAGGSRVSLDTAFVLNDGITKGGVLHLRLRSKSDTYVHLAYGAERARNEFYETVTRGWNDLYFELPARPGNGVIDLTSPDGNVAEIQQADFKPAG</sequence>
<dbReference type="AlphaFoldDB" id="A0A226X4J8"/>
<gene>
    <name evidence="8" type="ORF">BSU04_14620</name>
</gene>
<evidence type="ECO:0000256" key="1">
    <source>
        <dbReference type="ARBA" id="ARBA00004418"/>
    </source>
</evidence>
<keyword evidence="5" id="KW-0574">Periplasm</keyword>
<keyword evidence="3" id="KW-0808">Transferase</keyword>
<dbReference type="RefSeq" id="WP_089161136.1">
    <property type="nucleotide sequence ID" value="NZ_MTHB01000090.1"/>
</dbReference>
<comment type="pathway">
    <text evidence="2">Glycan biosynthesis; alginate biosynthesis.</text>
</comment>
<dbReference type="UniPathway" id="UPA00286"/>
<comment type="caution">
    <text evidence="8">The sequence shown here is derived from an EMBL/GenBank/DDBJ whole genome shotgun (WGS) entry which is preliminary data.</text>
</comment>
<keyword evidence="4" id="KW-0732">Signal</keyword>
<protein>
    <recommendedName>
        <fullName evidence="7">AlgX/AlgJ SGNH hydrolase-like domain-containing protein</fullName>
    </recommendedName>
</protein>
<evidence type="ECO:0000256" key="6">
    <source>
        <dbReference type="ARBA" id="ARBA00022841"/>
    </source>
</evidence>
<name>A0A226X4J8_CABSO</name>
<evidence type="ECO:0000256" key="5">
    <source>
        <dbReference type="ARBA" id="ARBA00022764"/>
    </source>
</evidence>
<evidence type="ECO:0000256" key="2">
    <source>
        <dbReference type="ARBA" id="ARBA00005182"/>
    </source>
</evidence>
<dbReference type="GO" id="GO:0016740">
    <property type="term" value="F:transferase activity"/>
    <property type="evidence" value="ECO:0007669"/>
    <property type="project" value="UniProtKB-KW"/>
</dbReference>
<evidence type="ECO:0000256" key="4">
    <source>
        <dbReference type="ARBA" id="ARBA00022729"/>
    </source>
</evidence>
<dbReference type="Proteomes" id="UP000214720">
    <property type="component" value="Unassembled WGS sequence"/>
</dbReference>
<reference evidence="9" key="1">
    <citation type="submission" date="2017-01" db="EMBL/GenBank/DDBJ databases">
        <title>Genome Analysis of Deinococcus marmoris KOPRI26562.</title>
        <authorList>
            <person name="Kim J.H."/>
            <person name="Oh H.-M."/>
        </authorList>
    </citation>
    <scope>NUCLEOTIDE SEQUENCE [LARGE SCALE GENOMIC DNA]</scope>
    <source>
        <strain evidence="9">PAMC 26633</strain>
    </source>
</reference>